<reference evidence="5 6" key="1">
    <citation type="submission" date="2020-10" db="EMBL/GenBank/DDBJ databases">
        <title>Complete genome sequence of Paludibaculum fermentans P105T, a facultatively anaerobic acidobacterium capable of dissimilatory Fe(III) reduction.</title>
        <authorList>
            <person name="Dedysh S.N."/>
            <person name="Beletsky A.V."/>
            <person name="Kulichevskaya I.S."/>
            <person name="Mardanov A.V."/>
            <person name="Ravin N.V."/>
        </authorList>
    </citation>
    <scope>NUCLEOTIDE SEQUENCE [LARGE SCALE GENOMIC DNA]</scope>
    <source>
        <strain evidence="5 6">P105</strain>
    </source>
</reference>
<evidence type="ECO:0000256" key="3">
    <source>
        <dbReference type="PROSITE-ProRule" id="PRU00339"/>
    </source>
</evidence>
<dbReference type="InterPro" id="IPR019734">
    <property type="entry name" value="TPR_rpt"/>
</dbReference>
<dbReference type="Pfam" id="PF13432">
    <property type="entry name" value="TPR_16"/>
    <property type="match status" value="1"/>
</dbReference>
<dbReference type="KEGG" id="pfer:IRI77_12885"/>
<dbReference type="SUPFAM" id="SSF82171">
    <property type="entry name" value="DPP6 N-terminal domain-like"/>
    <property type="match status" value="1"/>
</dbReference>
<protein>
    <submittedName>
        <fullName evidence="5">Tetratricopeptide repeat protein</fullName>
    </submittedName>
</protein>
<dbReference type="Pfam" id="PF13414">
    <property type="entry name" value="TPR_11"/>
    <property type="match status" value="1"/>
</dbReference>
<evidence type="ECO:0000256" key="1">
    <source>
        <dbReference type="ARBA" id="ARBA00022737"/>
    </source>
</evidence>
<dbReference type="RefSeq" id="WP_194452457.1">
    <property type="nucleotide sequence ID" value="NZ_CP063849.1"/>
</dbReference>
<feature type="repeat" description="TPR" evidence="3">
    <location>
        <begin position="606"/>
        <end position="639"/>
    </location>
</feature>
<dbReference type="InterPro" id="IPR011659">
    <property type="entry name" value="WD40"/>
</dbReference>
<dbReference type="InterPro" id="IPR011042">
    <property type="entry name" value="6-blade_b-propeller_TolB-like"/>
</dbReference>
<dbReference type="PANTHER" id="PTHR45586">
    <property type="entry name" value="TPR REPEAT-CONTAINING PROTEIN PA4667"/>
    <property type="match status" value="1"/>
</dbReference>
<dbReference type="PANTHER" id="PTHR45586:SF1">
    <property type="entry name" value="LIPOPOLYSACCHARIDE ASSEMBLY PROTEIN B"/>
    <property type="match status" value="1"/>
</dbReference>
<dbReference type="PROSITE" id="PS50293">
    <property type="entry name" value="TPR_REGION"/>
    <property type="match status" value="3"/>
</dbReference>
<evidence type="ECO:0000313" key="6">
    <source>
        <dbReference type="Proteomes" id="UP000593892"/>
    </source>
</evidence>
<accession>A0A7S7NVY6</accession>
<keyword evidence="6" id="KW-1185">Reference proteome</keyword>
<evidence type="ECO:0000256" key="4">
    <source>
        <dbReference type="SAM" id="SignalP"/>
    </source>
</evidence>
<dbReference type="SMART" id="SM00028">
    <property type="entry name" value="TPR"/>
    <property type="match status" value="5"/>
</dbReference>
<dbReference type="PROSITE" id="PS50005">
    <property type="entry name" value="TPR"/>
    <property type="match status" value="5"/>
</dbReference>
<dbReference type="AlphaFoldDB" id="A0A7S7NVY6"/>
<dbReference type="Proteomes" id="UP000593892">
    <property type="component" value="Chromosome"/>
</dbReference>
<dbReference type="Pfam" id="PF07676">
    <property type="entry name" value="PD40"/>
    <property type="match status" value="3"/>
</dbReference>
<dbReference type="InterPro" id="IPR051012">
    <property type="entry name" value="CellSynth/LPSAsmb/PSIAsmb"/>
</dbReference>
<feature type="repeat" description="TPR" evidence="3">
    <location>
        <begin position="714"/>
        <end position="747"/>
    </location>
</feature>
<dbReference type="Gene3D" id="2.120.10.30">
    <property type="entry name" value="TolB, C-terminal domain"/>
    <property type="match status" value="1"/>
</dbReference>
<evidence type="ECO:0000313" key="5">
    <source>
        <dbReference type="EMBL" id="QOY90800.1"/>
    </source>
</evidence>
<sequence length="773" mass="85232">MRDFTATIPALLALLLAPLAAQPRVGAQPAAASTIRIEYPRDGSVFPPDMEAPSIEWFEAGEASGAWKVQITFADGAAPIEVKAAGERIRLGEIDPRCVSNTNRLPELTPHQAALRTWKPDAATWTTIQQHSVEKPATLTVLRYSGATVAAQGTVRIHTSRDPVGAPIFYRDVPLMPSELQPGIIKPLEPKLLPYLAWRLRFVDEPASRLVLTGMHTCANCHSFSRDGKTLGLDLDGPHNDKGLYAIVPVRQQTSIRNEDVISWKTFRKQMEPGKRIGFMSQVSPDGRYVATTTEVQYYVANFTDYRFLQVFYPTRGILAWYNRADGKVQALPGADDPRFVQSNAVWSPDGQSLIFVRAPATESYPKGRKMAEYSNDPNEVQIQYDLYRIPFRNGAGGTAEPIPGASRNGMSNSFPKVSPDGRWLVFVQSRNGQLMRPDGKLYIVPAAGGEARLMNCNTELMNSWHSFSPNGRWMVFSSKSRSPYTQMFLTHIDENGNDSPPILIENSTAANRAVNIPEFANIPKGGLDHIDAPAAEFYRLYDLAFELTEKGQSEAAIAEWQHALELDPTDARARTNLGGIYLRQGRLEPAAVEFRRALEAKPESIEARNNLGLVLLQTGQLNEAARQFQQSLELDPQSMEALVNLGGVYLMQRNYSGAISTLREAMRLEPGRLPVLGNLAWLLATCPDKAARNGAEAVALAEKAAELSHRSDPILLDGLGAAFAEAGRFEEAIRAGSEALKLAEMRNDKEMAAAVRARLALYRSGQAYRESN</sequence>
<feature type="repeat" description="TPR" evidence="3">
    <location>
        <begin position="640"/>
        <end position="673"/>
    </location>
</feature>
<dbReference type="Gene3D" id="1.25.40.10">
    <property type="entry name" value="Tetratricopeptide repeat domain"/>
    <property type="match status" value="2"/>
</dbReference>
<name>A0A7S7NVY6_PALFE</name>
<organism evidence="5 6">
    <name type="scientific">Paludibaculum fermentans</name>
    <dbReference type="NCBI Taxonomy" id="1473598"/>
    <lineage>
        <taxon>Bacteria</taxon>
        <taxon>Pseudomonadati</taxon>
        <taxon>Acidobacteriota</taxon>
        <taxon>Terriglobia</taxon>
        <taxon>Bryobacterales</taxon>
        <taxon>Bryobacteraceae</taxon>
        <taxon>Paludibaculum</taxon>
    </lineage>
</organism>
<feature type="repeat" description="TPR" evidence="3">
    <location>
        <begin position="572"/>
        <end position="605"/>
    </location>
</feature>
<keyword evidence="2 3" id="KW-0802">TPR repeat</keyword>
<dbReference type="SUPFAM" id="SSF48452">
    <property type="entry name" value="TPR-like"/>
    <property type="match status" value="1"/>
</dbReference>
<feature type="repeat" description="TPR" evidence="3">
    <location>
        <begin position="538"/>
        <end position="571"/>
    </location>
</feature>
<feature type="chain" id="PRO_5032669006" evidence="4">
    <location>
        <begin position="22"/>
        <end position="773"/>
    </location>
</feature>
<dbReference type="EMBL" id="CP063849">
    <property type="protein sequence ID" value="QOY90800.1"/>
    <property type="molecule type" value="Genomic_DNA"/>
</dbReference>
<gene>
    <name evidence="5" type="ORF">IRI77_12885</name>
</gene>
<proteinExistence type="predicted"/>
<keyword evidence="1" id="KW-0677">Repeat</keyword>
<feature type="signal peptide" evidence="4">
    <location>
        <begin position="1"/>
        <end position="21"/>
    </location>
</feature>
<dbReference type="InterPro" id="IPR011990">
    <property type="entry name" value="TPR-like_helical_dom_sf"/>
</dbReference>
<evidence type="ECO:0000256" key="2">
    <source>
        <dbReference type="ARBA" id="ARBA00022803"/>
    </source>
</evidence>
<keyword evidence="4" id="KW-0732">Signal</keyword>